<gene>
    <name evidence="2" type="ORF">C1H46_008390</name>
</gene>
<evidence type="ECO:0000256" key="1">
    <source>
        <dbReference type="ARBA" id="ARBA00006974"/>
    </source>
</evidence>
<sequence>MWLERYDNGSTKRLLSMETNTVAFHTSAQYEVTTFTIQAIKETNTVAFHPSAQYEVTTFTIQAIKETNTVAFHPSAQYEVTTFTIQAIKETNTVAFHPSAQYEVTTFTIQAIKETNTVAFHPSAQYEVTTFTIQAIKETNTVAFHPSAQYEVTTFTIQAIKETNTVAFHPSAQYEVTTFTIQAIKETNTVAFHPSAQYELISHIIMDMIVMSPKRLMKMARKLQKTADMGRKKISNPRVVGNNSNTTDCNSMGEKGTFVIYTVDKKRYVLPLSYLHNCIFQKLFKLSEEEFGLSSSRPIIVPCDSLFMNYIVSLFQRGITTDLEKALPINSTISSSCFIGSTNLYKGKTGQQLRVLSGY</sequence>
<dbReference type="Pfam" id="PF02519">
    <property type="entry name" value="Auxin_inducible"/>
    <property type="match status" value="1"/>
</dbReference>
<comment type="similarity">
    <text evidence="1">Belongs to the ARG7 family.</text>
</comment>
<reference evidence="2 3" key="1">
    <citation type="journal article" date="2019" name="G3 (Bethesda)">
        <title>Sequencing of a Wild Apple (Malus baccata) Genome Unravels the Differences Between Cultivated and Wild Apple Species Regarding Disease Resistance and Cold Tolerance.</title>
        <authorList>
            <person name="Chen X."/>
        </authorList>
    </citation>
    <scope>NUCLEOTIDE SEQUENCE [LARGE SCALE GENOMIC DNA]</scope>
    <source>
        <strain evidence="3">cv. Shandingzi</strain>
        <tissue evidence="2">Leaves</tissue>
    </source>
</reference>
<dbReference type="STRING" id="106549.A0A540N4I3"/>
<dbReference type="GO" id="GO:0009733">
    <property type="term" value="P:response to auxin"/>
    <property type="evidence" value="ECO:0007669"/>
    <property type="project" value="InterPro"/>
</dbReference>
<keyword evidence="3" id="KW-1185">Reference proteome</keyword>
<name>A0A540N4I3_MALBA</name>
<protein>
    <submittedName>
        <fullName evidence="2">Uncharacterized protein</fullName>
    </submittedName>
</protein>
<dbReference type="AlphaFoldDB" id="A0A540N4I3"/>
<evidence type="ECO:0000313" key="3">
    <source>
        <dbReference type="Proteomes" id="UP000315295"/>
    </source>
</evidence>
<dbReference type="PANTHER" id="PTHR31175:SF82">
    <property type="entry name" value="AUXIN-RESPONSIVE PROTEIN SAUR65"/>
    <property type="match status" value="1"/>
</dbReference>
<dbReference type="EMBL" id="VIEB01000112">
    <property type="protein sequence ID" value="TQE05966.1"/>
    <property type="molecule type" value="Genomic_DNA"/>
</dbReference>
<dbReference type="Proteomes" id="UP000315295">
    <property type="component" value="Unassembled WGS sequence"/>
</dbReference>
<organism evidence="2 3">
    <name type="scientific">Malus baccata</name>
    <name type="common">Siberian crab apple</name>
    <name type="synonym">Pyrus baccata</name>
    <dbReference type="NCBI Taxonomy" id="106549"/>
    <lineage>
        <taxon>Eukaryota</taxon>
        <taxon>Viridiplantae</taxon>
        <taxon>Streptophyta</taxon>
        <taxon>Embryophyta</taxon>
        <taxon>Tracheophyta</taxon>
        <taxon>Spermatophyta</taxon>
        <taxon>Magnoliopsida</taxon>
        <taxon>eudicotyledons</taxon>
        <taxon>Gunneridae</taxon>
        <taxon>Pentapetalae</taxon>
        <taxon>rosids</taxon>
        <taxon>fabids</taxon>
        <taxon>Rosales</taxon>
        <taxon>Rosaceae</taxon>
        <taxon>Amygdaloideae</taxon>
        <taxon>Maleae</taxon>
        <taxon>Malus</taxon>
    </lineage>
</organism>
<proteinExistence type="inferred from homology"/>
<accession>A0A540N4I3</accession>
<evidence type="ECO:0000313" key="2">
    <source>
        <dbReference type="EMBL" id="TQE05966.1"/>
    </source>
</evidence>
<dbReference type="PANTHER" id="PTHR31175">
    <property type="entry name" value="AUXIN-RESPONSIVE FAMILY PROTEIN"/>
    <property type="match status" value="1"/>
</dbReference>
<comment type="caution">
    <text evidence="2">The sequence shown here is derived from an EMBL/GenBank/DDBJ whole genome shotgun (WGS) entry which is preliminary data.</text>
</comment>
<dbReference type="InterPro" id="IPR003676">
    <property type="entry name" value="SAUR_fam"/>
</dbReference>